<dbReference type="Proteomes" id="UP000188637">
    <property type="component" value="Unassembled WGS sequence"/>
</dbReference>
<comment type="caution">
    <text evidence="1">The sequence shown here is derived from an EMBL/GenBank/DDBJ whole genome shotgun (WGS) entry which is preliminary data.</text>
</comment>
<accession>A0ACC8XF29</accession>
<feature type="non-terminal residue" evidence="1">
    <location>
        <position position="1"/>
    </location>
</feature>
<organism evidence="1 2">
    <name type="scientific">Candidatus Epulonipiscium fishelsonii</name>
    <dbReference type="NCBI Taxonomy" id="77094"/>
    <lineage>
        <taxon>Bacteria</taxon>
        <taxon>Bacillati</taxon>
        <taxon>Bacillota</taxon>
        <taxon>Clostridia</taxon>
        <taxon>Lachnospirales</taxon>
        <taxon>Lachnospiraceae</taxon>
        <taxon>Candidatus Epulonipiscium</taxon>
    </lineage>
</organism>
<keyword evidence="2" id="KW-1185">Reference proteome</keyword>
<gene>
    <name evidence="1" type="ORF">AN640_07725</name>
</gene>
<proteinExistence type="predicted"/>
<evidence type="ECO:0000313" key="2">
    <source>
        <dbReference type="Proteomes" id="UP000188637"/>
    </source>
</evidence>
<protein>
    <submittedName>
        <fullName evidence="1">Sugar ABC transporter substrate-binding protein</fullName>
    </submittedName>
</protein>
<name>A0ACC8XF29_9FIRM</name>
<dbReference type="EMBL" id="LJHD01000206">
    <property type="protein sequence ID" value="ONI41820.1"/>
    <property type="molecule type" value="Genomic_DNA"/>
</dbReference>
<evidence type="ECO:0000313" key="1">
    <source>
        <dbReference type="EMBL" id="ONI41820.1"/>
    </source>
</evidence>
<sequence length="406" mass="44481">SDTTGGGPTQNVEIIKLADFNNKDVDITFWHSMSGTLEDALVEITNEFMELNPNINIKLQNQGNYGDLQQKLTLTMLSPDQLPTLTQAYPNWMENALYDGLVVDLTPYVTDQEMGIEGYNDDFVEGFKEAAIIGGNIYSVPFSKSTEVLWYNKTLLDELGLTPPTTFEQLAKTAKTITDETGIVGCGFDSLSNFYTAYLYSKGKELNPELDVTGPESTEAINYYLTGVKDGYFRIAGTDIYHSGPFGNGLVAMYVGSNAGESFVIQGVGDKFEIGVAPYPSVASMQQGTDIFMFANSTPEQRTAAYEYLKFLTNTENQIEWGIATGYIPARHSALTTDAYINSGSLVAPIAEDATQTLYILSPNLATDQAYRESAVVLETILAEPDEADVNKSLVGYEGTLLSIWE</sequence>
<reference evidence="1" key="1">
    <citation type="submission" date="2016-08" db="EMBL/GenBank/DDBJ databases">
        <authorList>
            <person name="Ngugi D.K."/>
            <person name="Miyake S."/>
            <person name="Stingl U."/>
        </authorList>
    </citation>
    <scope>NUCLEOTIDE SEQUENCE</scope>
    <source>
        <strain evidence="1">SCG-D08WGA-EpuloA1</strain>
    </source>
</reference>